<evidence type="ECO:0000313" key="2">
    <source>
        <dbReference type="Proteomes" id="UP001286174"/>
    </source>
</evidence>
<name>A0AB35U3M7_9FIRM</name>
<dbReference type="Proteomes" id="UP001286174">
    <property type="component" value="Unassembled WGS sequence"/>
</dbReference>
<organism evidence="1 2">
    <name type="scientific">Grylomicrobium aquisgranensis</name>
    <dbReference type="NCBI Taxonomy" id="2926318"/>
    <lineage>
        <taxon>Bacteria</taxon>
        <taxon>Bacillati</taxon>
        <taxon>Bacillota</taxon>
        <taxon>Erysipelotrichia</taxon>
        <taxon>Erysipelotrichales</taxon>
        <taxon>Erysipelotrichaceae</taxon>
        <taxon>Grylomicrobium</taxon>
    </lineage>
</organism>
<comment type="caution">
    <text evidence="1">The sequence shown here is derived from an EMBL/GenBank/DDBJ whole genome shotgun (WGS) entry which is preliminary data.</text>
</comment>
<dbReference type="RefSeq" id="WP_167836254.1">
    <property type="nucleotide sequence ID" value="NZ_JALBUR010000003.1"/>
</dbReference>
<dbReference type="InterPro" id="IPR046092">
    <property type="entry name" value="DUF6110"/>
</dbReference>
<sequence>MSSWTNARMIAYGFLLGTAGVSILASRDAKQVYTHVTAACKRGGTSLMKTFTA</sequence>
<proteinExistence type="predicted"/>
<dbReference type="EMBL" id="JALBUR010000003">
    <property type="protein sequence ID" value="MDX8418897.1"/>
    <property type="molecule type" value="Genomic_DNA"/>
</dbReference>
<protein>
    <submittedName>
        <fullName evidence="1">DUF6110 family protein</fullName>
    </submittedName>
</protein>
<keyword evidence="2" id="KW-1185">Reference proteome</keyword>
<reference evidence="1 2" key="1">
    <citation type="submission" date="2022-03" db="EMBL/GenBank/DDBJ databases">
        <title>Novel taxa within the pig intestine.</title>
        <authorList>
            <person name="Wylensek D."/>
            <person name="Bishof K."/>
            <person name="Afrizal A."/>
            <person name="Clavel T."/>
        </authorList>
    </citation>
    <scope>NUCLEOTIDE SEQUENCE [LARGE SCALE GENOMIC DNA]</scope>
    <source>
        <strain evidence="1 2">CLA-KB-P133</strain>
    </source>
</reference>
<accession>A0AB35U3M7</accession>
<dbReference type="AlphaFoldDB" id="A0AB35U3M7"/>
<evidence type="ECO:0000313" key="1">
    <source>
        <dbReference type="EMBL" id="MDX8418897.1"/>
    </source>
</evidence>
<gene>
    <name evidence="1" type="ORF">MOZ60_02170</name>
</gene>
<dbReference type="Pfam" id="PF19605">
    <property type="entry name" value="DUF6110"/>
    <property type="match status" value="1"/>
</dbReference>